<comment type="caution">
    <text evidence="2">The sequence shown here is derived from an EMBL/GenBank/DDBJ whole genome shotgun (WGS) entry which is preliminary data.</text>
</comment>
<dbReference type="Pfam" id="PF10011">
    <property type="entry name" value="DUF2254"/>
    <property type="match status" value="1"/>
</dbReference>
<evidence type="ECO:0000313" key="2">
    <source>
        <dbReference type="EMBL" id="RLQ87837.1"/>
    </source>
</evidence>
<dbReference type="InterPro" id="IPR018723">
    <property type="entry name" value="DUF2254_membrane"/>
</dbReference>
<keyword evidence="1" id="KW-1133">Transmembrane helix</keyword>
<protein>
    <submittedName>
        <fullName evidence="2">DUF2254 domain-containing protein</fullName>
    </submittedName>
</protein>
<sequence>MRIKLKRFWRWLKGRLWVRPAIYCILAVATVFVATTTDVFFPEIAFLDVSVETIENLLTIIASSMLAVATFAVSVMVSTYNAALNNTTPRAFDIVVSDTSTRQAISSFIGAFIFAMIGLMGVNFSYFGSPGRVVLFLMTLAVFLWVVGTFVYWIDHVTRMGQLRHTIERVAGRVTTLLAEYFANPGRGGVVADVGEEPPRDAIPVYPKQSGIVVTFSCADIKAVMPEGSWQAFIAARPGYRVSPSVALIWIRGIDVDEEMASSLRSCFDVSRVRTLEEDPEMGLRILAEIADRALSPGVNDPGTAMDIVNTSVSVFNDARIRAEEIDEWPSDERIRVVPIEPDRLFGTLFEPIARDGAHVVEVAETLQRSLVALYVILPAAYGETLRTQAWRAFRYASDKLAYQWEVDRVKAAGRYLLEGDESDQKFIAAKNLERAVPIDET</sequence>
<dbReference type="AlphaFoldDB" id="A0A3L7JAS0"/>
<feature type="transmembrane region" description="Helical" evidence="1">
    <location>
        <begin position="104"/>
        <end position="127"/>
    </location>
</feature>
<proteinExistence type="predicted"/>
<feature type="transmembrane region" description="Helical" evidence="1">
    <location>
        <begin position="133"/>
        <end position="154"/>
    </location>
</feature>
<gene>
    <name evidence="2" type="ORF">D8780_06065</name>
</gene>
<keyword evidence="1" id="KW-0812">Transmembrane</keyword>
<accession>A0A3L7JAS0</accession>
<keyword evidence="1" id="KW-0472">Membrane</keyword>
<feature type="transmembrane region" description="Helical" evidence="1">
    <location>
        <begin position="21"/>
        <end position="41"/>
    </location>
</feature>
<keyword evidence="3" id="KW-1185">Reference proteome</keyword>
<feature type="transmembrane region" description="Helical" evidence="1">
    <location>
        <begin position="61"/>
        <end position="83"/>
    </location>
</feature>
<dbReference type="Proteomes" id="UP000281094">
    <property type="component" value="Unassembled WGS sequence"/>
</dbReference>
<dbReference type="RefSeq" id="WP_121644800.1">
    <property type="nucleotide sequence ID" value="NZ_RCWN01000001.1"/>
</dbReference>
<reference evidence="2 3" key="1">
    <citation type="submission" date="2018-10" db="EMBL/GenBank/DDBJ databases">
        <title>Notoacmeibacter sp. M2BS9Y-3-1, whole genome shotgun sequence.</title>
        <authorList>
            <person name="Tuo L."/>
        </authorList>
    </citation>
    <scope>NUCLEOTIDE SEQUENCE [LARGE SCALE GENOMIC DNA]</scope>
    <source>
        <strain evidence="2 3">M2BS9Y-3-1</strain>
    </source>
</reference>
<evidence type="ECO:0000256" key="1">
    <source>
        <dbReference type="SAM" id="Phobius"/>
    </source>
</evidence>
<dbReference type="EMBL" id="RCWN01000001">
    <property type="protein sequence ID" value="RLQ87837.1"/>
    <property type="molecule type" value="Genomic_DNA"/>
</dbReference>
<organism evidence="2 3">
    <name type="scientific">Notoacmeibacter ruber</name>
    <dbReference type="NCBI Taxonomy" id="2670375"/>
    <lineage>
        <taxon>Bacteria</taxon>
        <taxon>Pseudomonadati</taxon>
        <taxon>Pseudomonadota</taxon>
        <taxon>Alphaproteobacteria</taxon>
        <taxon>Hyphomicrobiales</taxon>
        <taxon>Notoacmeibacteraceae</taxon>
        <taxon>Notoacmeibacter</taxon>
    </lineage>
</organism>
<name>A0A3L7JAS0_9HYPH</name>
<evidence type="ECO:0000313" key="3">
    <source>
        <dbReference type="Proteomes" id="UP000281094"/>
    </source>
</evidence>